<dbReference type="Pfam" id="PF00117">
    <property type="entry name" value="GATase"/>
    <property type="match status" value="1"/>
</dbReference>
<dbReference type="Proteomes" id="UP000231466">
    <property type="component" value="Unassembled WGS sequence"/>
</dbReference>
<dbReference type="GO" id="GO:0005829">
    <property type="term" value="C:cytosol"/>
    <property type="evidence" value="ECO:0007669"/>
    <property type="project" value="TreeGrafter"/>
</dbReference>
<proteinExistence type="predicted"/>
<name>A0A2H0VFX2_9BACT</name>
<accession>A0A2H0VFX2</accession>
<dbReference type="Gene3D" id="3.40.50.880">
    <property type="match status" value="1"/>
</dbReference>
<organism evidence="2 3">
    <name type="scientific">Candidatus Colwellbacteria bacterium CG10_big_fil_rev_8_21_14_0_10_42_22</name>
    <dbReference type="NCBI Taxonomy" id="1974540"/>
    <lineage>
        <taxon>Bacteria</taxon>
        <taxon>Candidatus Colwelliibacteriota</taxon>
    </lineage>
</organism>
<evidence type="ECO:0000313" key="2">
    <source>
        <dbReference type="EMBL" id="PIR97988.1"/>
    </source>
</evidence>
<dbReference type="PANTHER" id="PTHR42695:SF5">
    <property type="entry name" value="GLUTAMINE AMIDOTRANSFERASE YLR126C-RELATED"/>
    <property type="match status" value="1"/>
</dbReference>
<dbReference type="InterPro" id="IPR017926">
    <property type="entry name" value="GATASE"/>
</dbReference>
<dbReference type="CDD" id="cd01741">
    <property type="entry name" value="GATase1_1"/>
    <property type="match status" value="1"/>
</dbReference>
<feature type="domain" description="Glutamine amidotransferase" evidence="1">
    <location>
        <begin position="55"/>
        <end position="195"/>
    </location>
</feature>
<gene>
    <name evidence="2" type="ORF">COT89_01925</name>
</gene>
<dbReference type="PROSITE" id="PS51273">
    <property type="entry name" value="GATASE_TYPE_1"/>
    <property type="match status" value="1"/>
</dbReference>
<dbReference type="PANTHER" id="PTHR42695">
    <property type="entry name" value="GLUTAMINE AMIDOTRANSFERASE YLR126C-RELATED"/>
    <property type="match status" value="1"/>
</dbReference>
<reference evidence="3" key="1">
    <citation type="submission" date="2017-09" db="EMBL/GenBank/DDBJ databases">
        <title>Depth-based differentiation of microbial function through sediment-hosted aquifers and enrichment of novel symbionts in the deep terrestrial subsurface.</title>
        <authorList>
            <person name="Probst A.J."/>
            <person name="Ladd B."/>
            <person name="Jarett J.K."/>
            <person name="Geller-Mcgrath D.E."/>
            <person name="Sieber C.M.K."/>
            <person name="Emerson J.B."/>
            <person name="Anantharaman K."/>
            <person name="Thomas B.C."/>
            <person name="Malmstrom R."/>
            <person name="Stieglmeier M."/>
            <person name="Klingl A."/>
            <person name="Woyke T."/>
            <person name="Ryan C.M."/>
            <person name="Banfield J.F."/>
        </authorList>
    </citation>
    <scope>NUCLEOTIDE SEQUENCE [LARGE SCALE GENOMIC DNA]</scope>
</reference>
<dbReference type="SUPFAM" id="SSF52317">
    <property type="entry name" value="Class I glutamine amidotransferase-like"/>
    <property type="match status" value="1"/>
</dbReference>
<evidence type="ECO:0000259" key="1">
    <source>
        <dbReference type="Pfam" id="PF00117"/>
    </source>
</evidence>
<dbReference type="EMBL" id="PFAH01000007">
    <property type="protein sequence ID" value="PIR97988.1"/>
    <property type="molecule type" value="Genomic_DNA"/>
</dbReference>
<evidence type="ECO:0000313" key="3">
    <source>
        <dbReference type="Proteomes" id="UP000231466"/>
    </source>
</evidence>
<dbReference type="AlphaFoldDB" id="A0A2H0VFX2"/>
<dbReference type="InterPro" id="IPR044992">
    <property type="entry name" value="ChyE-like"/>
</dbReference>
<comment type="caution">
    <text evidence="2">The sequence shown here is derived from an EMBL/GenBank/DDBJ whole genome shotgun (WGS) entry which is preliminary data.</text>
</comment>
<dbReference type="InterPro" id="IPR029062">
    <property type="entry name" value="Class_I_gatase-like"/>
</dbReference>
<sequence length="233" mass="26411">MKKILILEILSDDDELKANDEKIQGPYVKMFADAMNIGEERFVVVDASKEVPDDPSEYSGIIIGRSAYEPIEGREKPWMREVYEFIKRVVNLGVPLLGICGGLEFTARALGAEVVPNPKGKEFGSFVISLNENGKQDPLFEGMPEKFISQISHGYSVEELKDNWKVLASSEMCNNQAIAIGNNIRLVQFHPEIKPIHLENLAKMRNTEVETKESPHTKQVLRNFLNNFIEDRF</sequence>
<protein>
    <recommendedName>
        <fullName evidence="1">Glutamine amidotransferase domain-containing protein</fullName>
    </recommendedName>
</protein>